<keyword evidence="7" id="KW-1185">Reference proteome</keyword>
<keyword evidence="2" id="KW-0479">Metal-binding</keyword>
<dbReference type="OrthoDB" id="9807246at2"/>
<evidence type="ECO:0000256" key="3">
    <source>
        <dbReference type="ARBA" id="ARBA00022833"/>
    </source>
</evidence>
<dbReference type="PROSITE" id="PS51891">
    <property type="entry name" value="CENP_V_GFA"/>
    <property type="match status" value="1"/>
</dbReference>
<dbReference type="PANTHER" id="PTHR33337:SF40">
    <property type="entry name" value="CENP-V_GFA DOMAIN-CONTAINING PROTEIN-RELATED"/>
    <property type="match status" value="1"/>
</dbReference>
<evidence type="ECO:0000256" key="1">
    <source>
        <dbReference type="ARBA" id="ARBA00005495"/>
    </source>
</evidence>
<dbReference type="Pfam" id="PF04828">
    <property type="entry name" value="GFA"/>
    <property type="match status" value="1"/>
</dbReference>
<feature type="domain" description="CENP-V/GFA" evidence="5">
    <location>
        <begin position="6"/>
        <end position="127"/>
    </location>
</feature>
<evidence type="ECO:0000256" key="4">
    <source>
        <dbReference type="ARBA" id="ARBA00023239"/>
    </source>
</evidence>
<dbReference type="SUPFAM" id="SSF51316">
    <property type="entry name" value="Mss4-like"/>
    <property type="match status" value="1"/>
</dbReference>
<accession>A0A2G4YTK8</accession>
<gene>
    <name evidence="6" type="ORF">CRD36_02770</name>
</gene>
<evidence type="ECO:0000259" key="5">
    <source>
        <dbReference type="PROSITE" id="PS51891"/>
    </source>
</evidence>
<evidence type="ECO:0000313" key="6">
    <source>
        <dbReference type="EMBL" id="PHZ85627.1"/>
    </source>
</evidence>
<dbReference type="GO" id="GO:0046872">
    <property type="term" value="F:metal ion binding"/>
    <property type="evidence" value="ECO:0007669"/>
    <property type="project" value="UniProtKB-KW"/>
</dbReference>
<dbReference type="AlphaFoldDB" id="A0A2G4YTK8"/>
<sequence>MTADIHTARCLCGKITLEATGPAKYTEYCHCKWCQQVSGSAFLPLVIFAPEQVRVTSGTLSHYDSSPGCHRGFCPDCGSTMSFQSERSFDIALGVMDKPEDFPAHQHIWVKSKISHVTIVDDLPKYDEGAS</sequence>
<protein>
    <recommendedName>
        <fullName evidence="5">CENP-V/GFA domain-containing protein</fullName>
    </recommendedName>
</protein>
<dbReference type="InterPro" id="IPR006913">
    <property type="entry name" value="CENP-V/GFA"/>
</dbReference>
<dbReference type="InParanoid" id="A0A2G4YTK8"/>
<reference evidence="6 7" key="1">
    <citation type="submission" date="2017-10" db="EMBL/GenBank/DDBJ databases">
        <title>Frigbacter circumglobatus gen. nov. sp. nov., isolated from sediment cultured in situ.</title>
        <authorList>
            <person name="Zhao Z."/>
        </authorList>
    </citation>
    <scope>NUCLEOTIDE SEQUENCE [LARGE SCALE GENOMIC DNA]</scope>
    <source>
        <strain evidence="6 7">ZYL</strain>
    </source>
</reference>
<dbReference type="Proteomes" id="UP000229730">
    <property type="component" value="Unassembled WGS sequence"/>
</dbReference>
<dbReference type="EMBL" id="PDEM01000009">
    <property type="protein sequence ID" value="PHZ85627.1"/>
    <property type="molecule type" value="Genomic_DNA"/>
</dbReference>
<name>A0A2G4YTK8_9PROT</name>
<dbReference type="GO" id="GO:0016846">
    <property type="term" value="F:carbon-sulfur lyase activity"/>
    <property type="evidence" value="ECO:0007669"/>
    <property type="project" value="InterPro"/>
</dbReference>
<keyword evidence="3" id="KW-0862">Zinc</keyword>
<evidence type="ECO:0000256" key="2">
    <source>
        <dbReference type="ARBA" id="ARBA00022723"/>
    </source>
</evidence>
<comment type="caution">
    <text evidence="6">The sequence shown here is derived from an EMBL/GenBank/DDBJ whole genome shotgun (WGS) entry which is preliminary data.</text>
</comment>
<proteinExistence type="inferred from homology"/>
<organism evidence="6 7">
    <name type="scientific">Paremcibacter congregatus</name>
    <dbReference type="NCBI Taxonomy" id="2043170"/>
    <lineage>
        <taxon>Bacteria</taxon>
        <taxon>Pseudomonadati</taxon>
        <taxon>Pseudomonadota</taxon>
        <taxon>Alphaproteobacteria</taxon>
        <taxon>Emcibacterales</taxon>
        <taxon>Emcibacteraceae</taxon>
        <taxon>Paremcibacter</taxon>
    </lineage>
</organism>
<dbReference type="Gene3D" id="3.90.1590.10">
    <property type="entry name" value="glutathione-dependent formaldehyde- activating enzyme (gfa)"/>
    <property type="match status" value="1"/>
</dbReference>
<evidence type="ECO:0000313" key="7">
    <source>
        <dbReference type="Proteomes" id="UP000229730"/>
    </source>
</evidence>
<keyword evidence="4" id="KW-0456">Lyase</keyword>
<comment type="similarity">
    <text evidence="1">Belongs to the Gfa family.</text>
</comment>
<dbReference type="RefSeq" id="WP_099471211.1">
    <property type="nucleotide sequence ID" value="NZ_CAXBMK010000004.1"/>
</dbReference>
<dbReference type="PANTHER" id="PTHR33337">
    <property type="entry name" value="GFA DOMAIN-CONTAINING PROTEIN"/>
    <property type="match status" value="1"/>
</dbReference>
<dbReference type="InterPro" id="IPR011057">
    <property type="entry name" value="Mss4-like_sf"/>
</dbReference>